<evidence type="ECO:0000256" key="9">
    <source>
        <dbReference type="RuleBase" id="RU003945"/>
    </source>
</evidence>
<evidence type="ECO:0000259" key="11">
    <source>
        <dbReference type="Pfam" id="PF02096"/>
    </source>
</evidence>
<organism evidence="12 13">
    <name type="scientific">Occallatibacter riparius</name>
    <dbReference type="NCBI Taxonomy" id="1002689"/>
    <lineage>
        <taxon>Bacteria</taxon>
        <taxon>Pseudomonadati</taxon>
        <taxon>Acidobacteriota</taxon>
        <taxon>Terriglobia</taxon>
        <taxon>Terriglobales</taxon>
        <taxon>Acidobacteriaceae</taxon>
        <taxon>Occallatibacter</taxon>
    </lineage>
</organism>
<dbReference type="AlphaFoldDB" id="A0A9J7BJQ6"/>
<dbReference type="GO" id="GO:0015031">
    <property type="term" value="P:protein transport"/>
    <property type="evidence" value="ECO:0007669"/>
    <property type="project" value="UniProtKB-KW"/>
</dbReference>
<keyword evidence="7 10" id="KW-0472">Membrane</keyword>
<keyword evidence="13" id="KW-1185">Reference proteome</keyword>
<evidence type="ECO:0000256" key="8">
    <source>
        <dbReference type="ARBA" id="ARBA00023186"/>
    </source>
</evidence>
<dbReference type="PRINTS" id="PR00701">
    <property type="entry name" value="60KDINNERMP"/>
</dbReference>
<dbReference type="InterPro" id="IPR047196">
    <property type="entry name" value="YidC_ALB_C"/>
</dbReference>
<keyword evidence="5" id="KW-0653">Protein transport</keyword>
<comment type="subcellular location">
    <subcellularLocation>
        <location evidence="1">Cell membrane</location>
        <topology evidence="1">Multi-pass membrane protein</topology>
    </subcellularLocation>
    <subcellularLocation>
        <location evidence="9">Membrane</location>
        <topology evidence="9">Multi-pass membrane protein</topology>
    </subcellularLocation>
</comment>
<dbReference type="Pfam" id="PF02096">
    <property type="entry name" value="60KD_IMP"/>
    <property type="match status" value="1"/>
</dbReference>
<dbReference type="PANTHER" id="PTHR12428:SF65">
    <property type="entry name" value="CYTOCHROME C OXIDASE ASSEMBLY PROTEIN COX18, MITOCHONDRIAL"/>
    <property type="match status" value="1"/>
</dbReference>
<dbReference type="KEGG" id="orp:MOP44_21105"/>
<feature type="transmembrane region" description="Helical" evidence="10">
    <location>
        <begin position="31"/>
        <end position="53"/>
    </location>
</feature>
<accession>A0A9J7BJQ6</accession>
<evidence type="ECO:0000313" key="13">
    <source>
        <dbReference type="Proteomes" id="UP001059380"/>
    </source>
</evidence>
<dbReference type="GO" id="GO:0005886">
    <property type="term" value="C:plasma membrane"/>
    <property type="evidence" value="ECO:0007669"/>
    <property type="project" value="UniProtKB-SubCell"/>
</dbReference>
<keyword evidence="2" id="KW-0813">Transport</keyword>
<feature type="transmembrane region" description="Helical" evidence="10">
    <location>
        <begin position="177"/>
        <end position="193"/>
    </location>
</feature>
<evidence type="ECO:0000256" key="1">
    <source>
        <dbReference type="ARBA" id="ARBA00004651"/>
    </source>
</evidence>
<feature type="transmembrane region" description="Helical" evidence="10">
    <location>
        <begin position="147"/>
        <end position="165"/>
    </location>
</feature>
<dbReference type="InterPro" id="IPR001708">
    <property type="entry name" value="YidC/ALB3/OXA1/COX18"/>
</dbReference>
<feature type="transmembrane region" description="Helical" evidence="10">
    <location>
        <begin position="101"/>
        <end position="124"/>
    </location>
</feature>
<evidence type="ECO:0000313" key="12">
    <source>
        <dbReference type="EMBL" id="UWZ83056.1"/>
    </source>
</evidence>
<dbReference type="EMBL" id="CP093313">
    <property type="protein sequence ID" value="UWZ83056.1"/>
    <property type="molecule type" value="Genomic_DNA"/>
</dbReference>
<evidence type="ECO:0000256" key="10">
    <source>
        <dbReference type="SAM" id="Phobius"/>
    </source>
</evidence>
<proteinExistence type="inferred from homology"/>
<feature type="domain" description="Membrane insertase YidC/Oxa/ALB C-terminal" evidence="11">
    <location>
        <begin position="32"/>
        <end position="217"/>
    </location>
</feature>
<keyword evidence="8" id="KW-0143">Chaperone</keyword>
<dbReference type="NCBIfam" id="TIGR03592">
    <property type="entry name" value="yidC_oxa1_cterm"/>
    <property type="match status" value="1"/>
</dbReference>
<keyword evidence="6 10" id="KW-1133">Transmembrane helix</keyword>
<evidence type="ECO:0000256" key="4">
    <source>
        <dbReference type="ARBA" id="ARBA00022692"/>
    </source>
</evidence>
<evidence type="ECO:0000256" key="5">
    <source>
        <dbReference type="ARBA" id="ARBA00022927"/>
    </source>
</evidence>
<sequence>MVSQPDFGWLRFLATPLYLALRLIYSHAIANWGWAIILLTVAFNLVLLWPRLLAVKSSLKVMRVQPKLDAIRKQYAGLKLNDPRRAEMNAEMTAIYKAEGANMYGGCLPALLQMPLLFACYRVLQHAPELRHAAWLWLPDLAAPDPLHILPLVIIASMFLTQWITPMPGADPSQRRILAVVMPLIMGFTLWHYASGLSLYWATGNLIGLAFQLAVNRSPIGKQMRAIQRAREKP</sequence>
<evidence type="ECO:0000256" key="2">
    <source>
        <dbReference type="ARBA" id="ARBA00022448"/>
    </source>
</evidence>
<feature type="transmembrane region" description="Helical" evidence="10">
    <location>
        <begin position="199"/>
        <end position="215"/>
    </location>
</feature>
<evidence type="ECO:0000256" key="3">
    <source>
        <dbReference type="ARBA" id="ARBA00022475"/>
    </source>
</evidence>
<dbReference type="CDD" id="cd20070">
    <property type="entry name" value="5TM_YidC_Alb3"/>
    <property type="match status" value="1"/>
</dbReference>
<protein>
    <submittedName>
        <fullName evidence="12">Membrane protein insertase YidC</fullName>
    </submittedName>
</protein>
<evidence type="ECO:0000256" key="7">
    <source>
        <dbReference type="ARBA" id="ARBA00023136"/>
    </source>
</evidence>
<dbReference type="GO" id="GO:0051205">
    <property type="term" value="P:protein insertion into membrane"/>
    <property type="evidence" value="ECO:0007669"/>
    <property type="project" value="TreeGrafter"/>
</dbReference>
<name>A0A9J7BJQ6_9BACT</name>
<gene>
    <name evidence="12" type="primary">yidC</name>
    <name evidence="12" type="ORF">MOP44_21105</name>
</gene>
<dbReference type="Proteomes" id="UP001059380">
    <property type="component" value="Chromosome"/>
</dbReference>
<keyword evidence="4 9" id="KW-0812">Transmembrane</keyword>
<evidence type="ECO:0000256" key="6">
    <source>
        <dbReference type="ARBA" id="ARBA00022989"/>
    </source>
</evidence>
<dbReference type="InterPro" id="IPR028055">
    <property type="entry name" value="YidC/Oxa/ALB_C"/>
</dbReference>
<dbReference type="GO" id="GO:0032977">
    <property type="term" value="F:membrane insertase activity"/>
    <property type="evidence" value="ECO:0007669"/>
    <property type="project" value="InterPro"/>
</dbReference>
<dbReference type="PANTHER" id="PTHR12428">
    <property type="entry name" value="OXA1"/>
    <property type="match status" value="1"/>
</dbReference>
<feature type="transmembrane region" description="Helical" evidence="10">
    <location>
        <begin position="7"/>
        <end position="25"/>
    </location>
</feature>
<keyword evidence="3" id="KW-1003">Cell membrane</keyword>
<dbReference type="RefSeq" id="WP_260792389.1">
    <property type="nucleotide sequence ID" value="NZ_CP093313.1"/>
</dbReference>
<reference evidence="12" key="1">
    <citation type="submission" date="2021-04" db="EMBL/GenBank/DDBJ databases">
        <title>Phylogenetic analysis of Acidobacteriaceae.</title>
        <authorList>
            <person name="Qiu L."/>
            <person name="Zhang Q."/>
        </authorList>
    </citation>
    <scope>NUCLEOTIDE SEQUENCE</scope>
    <source>
        <strain evidence="12">DSM 25168</strain>
    </source>
</reference>
<comment type="similarity">
    <text evidence="9">Belongs to the OXA1/ALB3/YidC family.</text>
</comment>